<organism evidence="1 2">
    <name type="scientific">Serratia symbiotica str. Tucson</name>
    <dbReference type="NCBI Taxonomy" id="914128"/>
    <lineage>
        <taxon>Bacteria</taxon>
        <taxon>Pseudomonadati</taxon>
        <taxon>Pseudomonadota</taxon>
        <taxon>Gammaproteobacteria</taxon>
        <taxon>Enterobacterales</taxon>
        <taxon>Yersiniaceae</taxon>
        <taxon>Serratia</taxon>
        <taxon>Serratia symbiotica</taxon>
    </lineage>
</organism>
<evidence type="ECO:0000313" key="2">
    <source>
        <dbReference type="Proteomes" id="UP000013568"/>
    </source>
</evidence>
<protein>
    <submittedName>
        <fullName evidence="1">Uncharacterized protein</fullName>
    </submittedName>
</protein>
<proteinExistence type="predicted"/>
<sequence>MYIMQISLDYFAEKKESIAIFLLNFCLRVVTSLAFKSRHQ</sequence>
<evidence type="ECO:0000313" key="1">
    <source>
        <dbReference type="EMBL" id="EFW11082.1"/>
    </source>
</evidence>
<name>E9CQT8_9GAMM</name>
<dbReference type="EMBL" id="GL636412">
    <property type="protein sequence ID" value="EFW11082.1"/>
    <property type="molecule type" value="Genomic_DNA"/>
</dbReference>
<keyword evidence="2" id="KW-1185">Reference proteome</keyword>
<dbReference type="Proteomes" id="UP000013568">
    <property type="component" value="Unassembled WGS sequence"/>
</dbReference>
<dbReference type="AlphaFoldDB" id="E9CQT8"/>
<dbReference type="HOGENOM" id="CLU_3301732_0_0_6"/>
<accession>E9CQT8</accession>
<reference evidence="2" key="1">
    <citation type="journal article" date="2011" name="Genome Biol. Evol.">
        <title>Massive genomic decay in Serratia symbiotica, a recently evolved symbiont of aphids.</title>
        <authorList>
            <person name="Burke G.R."/>
            <person name="Moran N.A."/>
        </authorList>
    </citation>
    <scope>NUCLEOTIDE SEQUENCE [LARGE SCALE GENOMIC DNA]</scope>
    <source>
        <strain evidence="2">Tucson</strain>
    </source>
</reference>
<feature type="non-terminal residue" evidence="1">
    <location>
        <position position="40"/>
    </location>
</feature>
<gene>
    <name evidence="1" type="ORF">SSYM_0262</name>
</gene>